<comment type="caution">
    <text evidence="3">The sequence shown here is derived from an EMBL/GenBank/DDBJ whole genome shotgun (WGS) entry which is preliminary data.</text>
</comment>
<accession>A0A562VDW7</accession>
<evidence type="ECO:0000256" key="2">
    <source>
        <dbReference type="SAM" id="Phobius"/>
    </source>
</evidence>
<keyword evidence="2" id="KW-0472">Membrane</keyword>
<keyword evidence="2" id="KW-0812">Transmembrane</keyword>
<evidence type="ECO:0000313" key="4">
    <source>
        <dbReference type="Proteomes" id="UP000321617"/>
    </source>
</evidence>
<dbReference type="Proteomes" id="UP000321617">
    <property type="component" value="Unassembled WGS sequence"/>
</dbReference>
<evidence type="ECO:0000256" key="1">
    <source>
        <dbReference type="SAM" id="MobiDB-lite"/>
    </source>
</evidence>
<feature type="compositionally biased region" description="Basic and acidic residues" evidence="1">
    <location>
        <begin position="1"/>
        <end position="18"/>
    </location>
</feature>
<feature type="region of interest" description="Disordered" evidence="1">
    <location>
        <begin position="1"/>
        <end position="22"/>
    </location>
</feature>
<reference evidence="3 4" key="1">
    <citation type="journal article" date="2013" name="Stand. Genomic Sci.">
        <title>Genomic Encyclopedia of Type Strains, Phase I: The one thousand microbial genomes (KMG-I) project.</title>
        <authorList>
            <person name="Kyrpides N.C."/>
            <person name="Woyke T."/>
            <person name="Eisen J.A."/>
            <person name="Garrity G."/>
            <person name="Lilburn T.G."/>
            <person name="Beck B.J."/>
            <person name="Whitman W.B."/>
            <person name="Hugenholtz P."/>
            <person name="Klenk H.P."/>
        </authorList>
    </citation>
    <scope>NUCLEOTIDE SEQUENCE [LARGE SCALE GENOMIC DNA]</scope>
    <source>
        <strain evidence="3 4">DSM 45044</strain>
    </source>
</reference>
<organism evidence="3 4">
    <name type="scientific">Stackebrandtia albiflava</name>
    <dbReference type="NCBI Taxonomy" id="406432"/>
    <lineage>
        <taxon>Bacteria</taxon>
        <taxon>Bacillati</taxon>
        <taxon>Actinomycetota</taxon>
        <taxon>Actinomycetes</taxon>
        <taxon>Glycomycetales</taxon>
        <taxon>Glycomycetaceae</taxon>
        <taxon>Stackebrandtia</taxon>
    </lineage>
</organism>
<keyword evidence="4" id="KW-1185">Reference proteome</keyword>
<protein>
    <submittedName>
        <fullName evidence="3">Uncharacterized protein</fullName>
    </submittedName>
</protein>
<dbReference type="AlphaFoldDB" id="A0A562VDW7"/>
<gene>
    <name evidence="3" type="ORF">LX16_1777</name>
</gene>
<keyword evidence="2" id="KW-1133">Transmembrane helix</keyword>
<dbReference type="EMBL" id="VLLL01000005">
    <property type="protein sequence ID" value="TWJ16055.1"/>
    <property type="molecule type" value="Genomic_DNA"/>
</dbReference>
<sequence>MGHDRCVSENETPQRESEPVVTAGEAGVVPGTGEARSAVVRRRWRLLVVVVVAGVLSASVTFLAVRHRTFPDPPAPPGNVDELRDAMTDAIDRDLGGPPEMLIPVTTESTESAMTVIPAGDYRLGLMCGVLATQRESAPEITVRMQSDVYRDFLIPCPSTPLWIEERLVFTEDLVVSITAMQDVAVGGWLVLAVLDSREAG</sequence>
<name>A0A562VDW7_9ACTN</name>
<proteinExistence type="predicted"/>
<feature type="transmembrane region" description="Helical" evidence="2">
    <location>
        <begin position="46"/>
        <end position="65"/>
    </location>
</feature>
<evidence type="ECO:0000313" key="3">
    <source>
        <dbReference type="EMBL" id="TWJ16055.1"/>
    </source>
</evidence>